<dbReference type="KEGG" id="cqu:CpipJ_CPIJ006038"/>
<gene>
    <name evidence="3" type="primary">6037554</name>
    <name evidence="2" type="ORF">CpipJ_CPIJ006038</name>
</gene>
<keyword evidence="1" id="KW-0812">Transmembrane</keyword>
<sequence length="69" mass="8177">MGHLSGGRSLKQNFATKDFLFFYFLFDPKLFNSWCLFMHKCICGFYFFSFFLLGSKIFGDVNLLYIAQF</sequence>
<evidence type="ECO:0000313" key="4">
    <source>
        <dbReference type="Proteomes" id="UP000002320"/>
    </source>
</evidence>
<reference evidence="3" key="2">
    <citation type="submission" date="2020-05" db="UniProtKB">
        <authorList>
            <consortium name="EnsemblMetazoa"/>
        </authorList>
    </citation>
    <scope>IDENTIFICATION</scope>
    <source>
        <strain evidence="3">JHB</strain>
    </source>
</reference>
<dbReference type="EMBL" id="DS231918">
    <property type="protein sequence ID" value="EDS26236.1"/>
    <property type="molecule type" value="Genomic_DNA"/>
</dbReference>
<keyword evidence="1" id="KW-1133">Transmembrane helix</keyword>
<proteinExistence type="predicted"/>
<evidence type="ECO:0000313" key="3">
    <source>
        <dbReference type="EnsemblMetazoa" id="CPIJ006038-PA"/>
    </source>
</evidence>
<keyword evidence="1" id="KW-0472">Membrane</keyword>
<reference evidence="2" key="1">
    <citation type="submission" date="2007-03" db="EMBL/GenBank/DDBJ databases">
        <title>Annotation of Culex pipiens quinquefasciatus.</title>
        <authorList>
            <consortium name="The Broad Institute Genome Sequencing Platform"/>
            <person name="Atkinson P.W."/>
            <person name="Hemingway J."/>
            <person name="Christensen B.M."/>
            <person name="Higgs S."/>
            <person name="Kodira C."/>
            <person name="Hannick L."/>
            <person name="Megy K."/>
            <person name="O'Leary S."/>
            <person name="Pearson M."/>
            <person name="Haas B.J."/>
            <person name="Mauceli E."/>
            <person name="Wortman J.R."/>
            <person name="Lee N.H."/>
            <person name="Guigo R."/>
            <person name="Stanke M."/>
            <person name="Alvarado L."/>
            <person name="Amedeo P."/>
            <person name="Antoine C.H."/>
            <person name="Arensburger P."/>
            <person name="Bidwell S.L."/>
            <person name="Crawford M."/>
            <person name="Camaro F."/>
            <person name="Devon K."/>
            <person name="Engels R."/>
            <person name="Hammond M."/>
            <person name="Howarth C."/>
            <person name="Koehrsen M."/>
            <person name="Lawson D."/>
            <person name="Montgomery P."/>
            <person name="Nene V."/>
            <person name="Nusbaum C."/>
            <person name="Puiu D."/>
            <person name="Romero-Severson J."/>
            <person name="Severson D.W."/>
            <person name="Shumway M."/>
            <person name="Sisk P."/>
            <person name="Stolte C."/>
            <person name="Zeng Q."/>
            <person name="Eisenstadt E."/>
            <person name="Fraser-Liggett C."/>
            <person name="Strausberg R."/>
            <person name="Galagan J."/>
            <person name="Birren B."/>
            <person name="Collins F.H."/>
        </authorList>
    </citation>
    <scope>NUCLEOTIDE SEQUENCE [LARGE SCALE GENOMIC DNA]</scope>
    <source>
        <strain evidence="2">JHB</strain>
    </source>
</reference>
<dbReference type="InParanoid" id="B0WFG8"/>
<dbReference type="HOGENOM" id="CLU_2778367_0_0_1"/>
<dbReference type="AlphaFoldDB" id="B0WFG8"/>
<name>B0WFG8_CULQU</name>
<organism>
    <name type="scientific">Culex quinquefasciatus</name>
    <name type="common">Southern house mosquito</name>
    <name type="synonym">Culex pungens</name>
    <dbReference type="NCBI Taxonomy" id="7176"/>
    <lineage>
        <taxon>Eukaryota</taxon>
        <taxon>Metazoa</taxon>
        <taxon>Ecdysozoa</taxon>
        <taxon>Arthropoda</taxon>
        <taxon>Hexapoda</taxon>
        <taxon>Insecta</taxon>
        <taxon>Pterygota</taxon>
        <taxon>Neoptera</taxon>
        <taxon>Endopterygota</taxon>
        <taxon>Diptera</taxon>
        <taxon>Nematocera</taxon>
        <taxon>Culicoidea</taxon>
        <taxon>Culicidae</taxon>
        <taxon>Culicinae</taxon>
        <taxon>Culicini</taxon>
        <taxon>Culex</taxon>
        <taxon>Culex</taxon>
    </lineage>
</organism>
<dbReference type="VEuPathDB" id="VectorBase:CPIJ006038"/>
<evidence type="ECO:0000256" key="1">
    <source>
        <dbReference type="SAM" id="Phobius"/>
    </source>
</evidence>
<keyword evidence="4" id="KW-1185">Reference proteome</keyword>
<protein>
    <submittedName>
        <fullName evidence="2 3">Uncharacterized protein</fullName>
    </submittedName>
</protein>
<dbReference type="Proteomes" id="UP000002320">
    <property type="component" value="Unassembled WGS sequence"/>
</dbReference>
<evidence type="ECO:0000313" key="2">
    <source>
        <dbReference type="EMBL" id="EDS26236.1"/>
    </source>
</evidence>
<dbReference type="EnsemblMetazoa" id="CPIJ006038-RA">
    <property type="protein sequence ID" value="CPIJ006038-PA"/>
    <property type="gene ID" value="CPIJ006038"/>
</dbReference>
<feature type="transmembrane region" description="Helical" evidence="1">
    <location>
        <begin position="31"/>
        <end position="53"/>
    </location>
</feature>
<accession>B0WFG8</accession>